<dbReference type="EMBL" id="CP100595">
    <property type="protein sequence ID" value="UTJ07782.1"/>
    <property type="molecule type" value="Genomic_DNA"/>
</dbReference>
<feature type="domain" description="DSP-PTPase phosphatase fused to NAD+ Kinase" evidence="1">
    <location>
        <begin position="15"/>
        <end position="116"/>
    </location>
</feature>
<reference evidence="2" key="1">
    <citation type="submission" date="2022-07" db="EMBL/GenBank/DDBJ databases">
        <title>Arcobacter roscoffensis sp. nov., a marine bacterium isolated from coastal seawater collected from Roscoff, France.</title>
        <authorList>
            <person name="Pascual J."/>
            <person name="Lepeaux C."/>
            <person name="Methner A."/>
            <person name="Overmann J."/>
        </authorList>
    </citation>
    <scope>NUCLEOTIDE SEQUENCE</scope>
    <source>
        <strain evidence="2">ARW1-2F2</strain>
    </source>
</reference>
<dbReference type="Pfam" id="PF22741">
    <property type="entry name" value="PTP-NADK"/>
    <property type="match status" value="1"/>
</dbReference>
<name>A0ABY5E7Z1_9BACT</name>
<dbReference type="SUPFAM" id="SSF52799">
    <property type="entry name" value="(Phosphotyrosine protein) phosphatases II"/>
    <property type="match status" value="1"/>
</dbReference>
<keyword evidence="3" id="KW-1185">Reference proteome</keyword>
<protein>
    <submittedName>
        <fullName evidence="2">Protein tyrosine phosphatase family protein</fullName>
    </submittedName>
</protein>
<dbReference type="Proteomes" id="UP001060012">
    <property type="component" value="Chromosome"/>
</dbReference>
<accession>A0ABY5E7Z1</accession>
<gene>
    <name evidence="2" type="ORF">NJU99_06710</name>
</gene>
<organism evidence="2 3">
    <name type="scientific">Arcobacter roscoffensis</name>
    <dbReference type="NCBI Taxonomy" id="2961520"/>
    <lineage>
        <taxon>Bacteria</taxon>
        <taxon>Pseudomonadati</taxon>
        <taxon>Campylobacterota</taxon>
        <taxon>Epsilonproteobacteria</taxon>
        <taxon>Campylobacterales</taxon>
        <taxon>Arcobacteraceae</taxon>
        <taxon>Arcobacter</taxon>
    </lineage>
</organism>
<proteinExistence type="predicted"/>
<dbReference type="RefSeq" id="WP_254577956.1">
    <property type="nucleotide sequence ID" value="NZ_CP100595.1"/>
</dbReference>
<sequence length="150" mass="17606">MEELLNYIKVNELIHTSGQPRQEQFEKLKEEEFEVIINIALCDSSDALENEDKIVSDLGMTYIHLPVDFEEPKLSDLKLFINILQSLGANKVLVHCAKNYRVSAFIYVYHKYILQTPFDNIDLSMFEEWSPNKTWQSLMKVDYEELKKAL</sequence>
<evidence type="ECO:0000313" key="2">
    <source>
        <dbReference type="EMBL" id="UTJ07782.1"/>
    </source>
</evidence>
<evidence type="ECO:0000259" key="1">
    <source>
        <dbReference type="Pfam" id="PF22741"/>
    </source>
</evidence>
<dbReference type="InterPro" id="IPR055214">
    <property type="entry name" value="PTP-NADK"/>
</dbReference>
<dbReference type="InterPro" id="IPR029021">
    <property type="entry name" value="Prot-tyrosine_phosphatase-like"/>
</dbReference>
<evidence type="ECO:0000313" key="3">
    <source>
        <dbReference type="Proteomes" id="UP001060012"/>
    </source>
</evidence>
<dbReference type="CDD" id="cd14503">
    <property type="entry name" value="PTP-bact"/>
    <property type="match status" value="1"/>
</dbReference>
<dbReference type="Gene3D" id="3.90.190.10">
    <property type="entry name" value="Protein tyrosine phosphatase superfamily"/>
    <property type="match status" value="1"/>
</dbReference>